<dbReference type="CDD" id="cd02020">
    <property type="entry name" value="CMPK"/>
    <property type="match status" value="1"/>
</dbReference>
<accession>A0A4Y7R929</accession>
<keyword evidence="2 8" id="KW-0808">Transferase</keyword>
<keyword evidence="5 8" id="KW-0067">ATP-binding</keyword>
<dbReference type="InterPro" id="IPR011994">
    <property type="entry name" value="Cytidylate_kinase_dom"/>
</dbReference>
<sequence>MNCKPNIAIDGPAGAGKSTVAKLVAKSLGYLYIDTGAMYRAVTLKALRDGADLNDHQKLGRLASNVLISLKAGSDGNLTVLMDGEDVTEEIRLPAVSNSVSLVAKVPAVRRKMIELQKEMAAGGGVVMEGRDIGQVVLPDARVKIYLTAATGERARRRWKELADKGINVDRRQIEEDICNRDFIDTSREMDPLAPAPDAVIIDSTSCTVEGVVDLIVARITGERKER</sequence>
<keyword evidence="4 8" id="KW-0418">Kinase</keyword>
<evidence type="ECO:0000256" key="1">
    <source>
        <dbReference type="ARBA" id="ARBA00009427"/>
    </source>
</evidence>
<evidence type="ECO:0000313" key="10">
    <source>
        <dbReference type="EMBL" id="TEB05307.1"/>
    </source>
</evidence>
<comment type="catalytic activity">
    <reaction evidence="6 8">
        <text>dCMP + ATP = dCDP + ADP</text>
        <dbReference type="Rhea" id="RHEA:25094"/>
        <dbReference type="ChEBI" id="CHEBI:30616"/>
        <dbReference type="ChEBI" id="CHEBI:57566"/>
        <dbReference type="ChEBI" id="CHEBI:58593"/>
        <dbReference type="ChEBI" id="CHEBI:456216"/>
        <dbReference type="EC" id="2.7.4.25"/>
    </reaction>
</comment>
<dbReference type="GO" id="GO:0005524">
    <property type="term" value="F:ATP binding"/>
    <property type="evidence" value="ECO:0007669"/>
    <property type="project" value="UniProtKB-UniRule"/>
</dbReference>
<proteinExistence type="inferred from homology"/>
<dbReference type="GO" id="GO:0015949">
    <property type="term" value="P:nucleobase-containing small molecule interconversion"/>
    <property type="evidence" value="ECO:0007669"/>
    <property type="project" value="TreeGrafter"/>
</dbReference>
<dbReference type="PANTHER" id="PTHR21299">
    <property type="entry name" value="CYTIDYLATE KINASE/PANTOATE-BETA-ALANINE LIGASE"/>
    <property type="match status" value="1"/>
</dbReference>
<dbReference type="SUPFAM" id="SSF52540">
    <property type="entry name" value="P-loop containing nucleoside triphosphate hydrolases"/>
    <property type="match status" value="1"/>
</dbReference>
<comment type="subcellular location">
    <subcellularLocation>
        <location evidence="8">Cytoplasm</location>
    </subcellularLocation>
</comment>
<evidence type="ECO:0000256" key="7">
    <source>
        <dbReference type="ARBA" id="ARBA00048478"/>
    </source>
</evidence>
<evidence type="ECO:0000256" key="6">
    <source>
        <dbReference type="ARBA" id="ARBA00047615"/>
    </source>
</evidence>
<evidence type="ECO:0000259" key="9">
    <source>
        <dbReference type="Pfam" id="PF02224"/>
    </source>
</evidence>
<keyword evidence="3 8" id="KW-0547">Nucleotide-binding</keyword>
<dbReference type="InterPro" id="IPR003136">
    <property type="entry name" value="Cytidylate_kin"/>
</dbReference>
<name>A0A4Y7R929_9FIRM</name>
<dbReference type="PANTHER" id="PTHR21299:SF2">
    <property type="entry name" value="CYTIDYLATE KINASE"/>
    <property type="match status" value="1"/>
</dbReference>
<evidence type="ECO:0000256" key="2">
    <source>
        <dbReference type="ARBA" id="ARBA00022679"/>
    </source>
</evidence>
<dbReference type="HAMAP" id="MF_00238">
    <property type="entry name" value="Cytidyl_kinase_type1"/>
    <property type="match status" value="1"/>
</dbReference>
<keyword evidence="11" id="KW-1185">Reference proteome</keyword>
<dbReference type="InterPro" id="IPR027417">
    <property type="entry name" value="P-loop_NTPase"/>
</dbReference>
<evidence type="ECO:0000256" key="8">
    <source>
        <dbReference type="HAMAP-Rule" id="MF_00238"/>
    </source>
</evidence>
<evidence type="ECO:0000313" key="11">
    <source>
        <dbReference type="Proteomes" id="UP000298324"/>
    </source>
</evidence>
<feature type="domain" description="Cytidylate kinase" evidence="9">
    <location>
        <begin position="7"/>
        <end position="220"/>
    </location>
</feature>
<comment type="similarity">
    <text evidence="1 8">Belongs to the cytidylate kinase family. Type 1 subfamily.</text>
</comment>
<organism evidence="10 11">
    <name type="scientific">Pelotomaculum schinkii</name>
    <dbReference type="NCBI Taxonomy" id="78350"/>
    <lineage>
        <taxon>Bacteria</taxon>
        <taxon>Bacillati</taxon>
        <taxon>Bacillota</taxon>
        <taxon>Clostridia</taxon>
        <taxon>Eubacteriales</taxon>
        <taxon>Desulfotomaculaceae</taxon>
        <taxon>Pelotomaculum</taxon>
    </lineage>
</organism>
<dbReference type="NCBIfam" id="TIGR00017">
    <property type="entry name" value="cmk"/>
    <property type="match status" value="1"/>
</dbReference>
<dbReference type="Gene3D" id="3.40.50.300">
    <property type="entry name" value="P-loop containing nucleotide triphosphate hydrolases"/>
    <property type="match status" value="1"/>
</dbReference>
<protein>
    <recommendedName>
        <fullName evidence="8">Cytidylate kinase</fullName>
        <shortName evidence="8">CK</shortName>
        <ecNumber evidence="8">2.7.4.25</ecNumber>
    </recommendedName>
    <alternativeName>
        <fullName evidence="8">Cytidine monophosphate kinase</fullName>
        <shortName evidence="8">CMP kinase</shortName>
    </alternativeName>
</protein>
<evidence type="ECO:0000256" key="5">
    <source>
        <dbReference type="ARBA" id="ARBA00022840"/>
    </source>
</evidence>
<comment type="catalytic activity">
    <reaction evidence="7 8">
        <text>CMP + ATP = CDP + ADP</text>
        <dbReference type="Rhea" id="RHEA:11600"/>
        <dbReference type="ChEBI" id="CHEBI:30616"/>
        <dbReference type="ChEBI" id="CHEBI:58069"/>
        <dbReference type="ChEBI" id="CHEBI:60377"/>
        <dbReference type="ChEBI" id="CHEBI:456216"/>
        <dbReference type="EC" id="2.7.4.25"/>
    </reaction>
</comment>
<dbReference type="GO" id="GO:0006220">
    <property type="term" value="P:pyrimidine nucleotide metabolic process"/>
    <property type="evidence" value="ECO:0007669"/>
    <property type="project" value="UniProtKB-UniRule"/>
</dbReference>
<gene>
    <name evidence="8 10" type="primary">cmk</name>
    <name evidence="10" type="ORF">Psch_02348</name>
</gene>
<dbReference type="Proteomes" id="UP000298324">
    <property type="component" value="Unassembled WGS sequence"/>
</dbReference>
<feature type="binding site" evidence="8">
    <location>
        <begin position="11"/>
        <end position="19"/>
    </location>
    <ligand>
        <name>ATP</name>
        <dbReference type="ChEBI" id="CHEBI:30616"/>
    </ligand>
</feature>
<dbReference type="GO" id="GO:0005829">
    <property type="term" value="C:cytosol"/>
    <property type="evidence" value="ECO:0007669"/>
    <property type="project" value="TreeGrafter"/>
</dbReference>
<comment type="caution">
    <text evidence="10">The sequence shown here is derived from an EMBL/GenBank/DDBJ whole genome shotgun (WGS) entry which is preliminary data.</text>
</comment>
<dbReference type="RefSeq" id="WP_190240406.1">
    <property type="nucleotide sequence ID" value="NZ_QFGA01000002.1"/>
</dbReference>
<dbReference type="EMBL" id="QFGA01000002">
    <property type="protein sequence ID" value="TEB05307.1"/>
    <property type="molecule type" value="Genomic_DNA"/>
</dbReference>
<dbReference type="Pfam" id="PF02224">
    <property type="entry name" value="Cytidylate_kin"/>
    <property type="match status" value="1"/>
</dbReference>
<dbReference type="GO" id="GO:0036431">
    <property type="term" value="F:dCMP kinase activity"/>
    <property type="evidence" value="ECO:0007669"/>
    <property type="project" value="InterPro"/>
</dbReference>
<reference evidence="10 11" key="1">
    <citation type="journal article" date="2018" name="Environ. Microbiol.">
        <title>Novel energy conservation strategies and behaviour of Pelotomaculum schinkii driving syntrophic propionate catabolism.</title>
        <authorList>
            <person name="Hidalgo-Ahumada C.A.P."/>
            <person name="Nobu M.K."/>
            <person name="Narihiro T."/>
            <person name="Tamaki H."/>
            <person name="Liu W.T."/>
            <person name="Kamagata Y."/>
            <person name="Stams A.J.M."/>
            <person name="Imachi H."/>
            <person name="Sousa D.Z."/>
        </authorList>
    </citation>
    <scope>NUCLEOTIDE SEQUENCE [LARGE SCALE GENOMIC DNA]</scope>
    <source>
        <strain evidence="10 11">HH</strain>
    </source>
</reference>
<evidence type="ECO:0000256" key="3">
    <source>
        <dbReference type="ARBA" id="ARBA00022741"/>
    </source>
</evidence>
<keyword evidence="8" id="KW-0963">Cytoplasm</keyword>
<dbReference type="GO" id="GO:0036430">
    <property type="term" value="F:CMP kinase activity"/>
    <property type="evidence" value="ECO:0007669"/>
    <property type="project" value="RHEA"/>
</dbReference>
<dbReference type="AlphaFoldDB" id="A0A4Y7R929"/>
<evidence type="ECO:0000256" key="4">
    <source>
        <dbReference type="ARBA" id="ARBA00022777"/>
    </source>
</evidence>
<dbReference type="EC" id="2.7.4.25" evidence="8"/>